<dbReference type="PRINTS" id="PR01391">
    <property type="entry name" value="BINARYTOXINB"/>
</dbReference>
<dbReference type="InterPro" id="IPR003896">
    <property type="entry name" value="Bacterial_exotoxin_B"/>
</dbReference>
<dbReference type="Gene3D" id="3.10.20.110">
    <property type="match status" value="1"/>
</dbReference>
<dbReference type="SMART" id="SM00758">
    <property type="entry name" value="PA14"/>
    <property type="match status" value="1"/>
</dbReference>
<dbReference type="GO" id="GO:0005576">
    <property type="term" value="C:extracellular region"/>
    <property type="evidence" value="ECO:0007669"/>
    <property type="project" value="InterPro"/>
</dbReference>
<dbReference type="Gene3D" id="2.60.120.240">
    <property type="entry name" value="Protective antigen, heptamerisation domain"/>
    <property type="match status" value="1"/>
</dbReference>
<dbReference type="Gene3D" id="3.90.182.10">
    <property type="entry name" value="Toxin - Anthrax Protective Antigen,domain 1"/>
    <property type="match status" value="1"/>
</dbReference>
<dbReference type="AlphaFoldDB" id="A0A7X2TDJ8"/>
<accession>A0A7X2TDJ8</accession>
<dbReference type="Pfam" id="PF17476">
    <property type="entry name" value="Binary_toxB_3"/>
    <property type="match status" value="1"/>
</dbReference>
<sequence length="882" mass="97791">MKRKMTNKKALNFITLAAIASQAFAWPAYAQTVTPNYTDPNIPRTEAAREAPLPSSGLMAYFFSDEHFKDLELMAPMRNGGSEFDQKEAQAFITKDRIKSIRWTGRIIPSEDGEYTLSTDKEDALMQINNSGDIAKELTVNMRKGQEYTIRIEIKDSGLSSIETLSAPALYWELNGNKAVIPEENLFLRDYSNIDENDPFIPNNNFFDRKLRTARSVNSGWEDEDLDTDNDNIPDAYEQNGYTIKDLIAVKWEDSLAAQGYKKYVSNYLSANTAGDPYTDYEKASGTFDKAIRAEAKDPLVAAFPVVGVGMERLILSTNEHASIDQGKTVSRATTNSKSDTNVVGVSVSAGYQNGFTGSVTTSFSHTTENSTAVQNSNGESWNTGLGINKGESAYINANVRYYNTGTAPMYKVTPTTNLVLDGETLATIRAQDNQIGNNLSPNETYPKAGLSPLALNTMDQFSARLIPINYDQLKKLDAGKQIKLETTQVTGNYGTKNSQGQIVTAGNSWSNYISQINSLSASLILDTGKETLERRVAAKDSNNPEDKTPELTIGEAVEKAFGATKNNGLLYFNGIPIDESCVELIFDNHTANLIKERLKTLDDKKIYNVRLERGMNILIKTPSFFTNFDGYNTFPGSWSNTDTANQDGLQGAANKLNGETKLTIPMTQLRPYKRYVFSGYAKAPSAANPITLSIKAKEQKTVTVTPGNGYTKFSCEFETTEANAPNVEITLTGSSVFLDNLSITELNSIPEILKEPEVKVPSDQEIVEAHKTYYADINLDMSTGNAYIDGMYFEPTQTNKEALDYIQKYRVEATLQNTGFKDIGTKDKELRNYMGDTNQPKTNYVNLRGYYTGGDKVMSYKKLRIYAVTPDNREILVMSVN</sequence>
<evidence type="ECO:0000256" key="1">
    <source>
        <dbReference type="SAM" id="SignalP"/>
    </source>
</evidence>
<dbReference type="GO" id="GO:0051260">
    <property type="term" value="P:protein homooligomerization"/>
    <property type="evidence" value="ECO:0007669"/>
    <property type="project" value="InterPro"/>
</dbReference>
<dbReference type="EMBL" id="VUMD01000009">
    <property type="protein sequence ID" value="MSS37208.1"/>
    <property type="molecule type" value="Genomic_DNA"/>
</dbReference>
<dbReference type="InterPro" id="IPR027439">
    <property type="entry name" value="PA_heptamer_dom"/>
</dbReference>
<dbReference type="InterPro" id="IPR035088">
    <property type="entry name" value="PA_Ca-bd"/>
</dbReference>
<evidence type="ECO:0000313" key="3">
    <source>
        <dbReference type="EMBL" id="MSS37208.1"/>
    </source>
</evidence>
<reference evidence="3 4" key="1">
    <citation type="submission" date="2019-08" db="EMBL/GenBank/DDBJ databases">
        <title>In-depth cultivation of the pig gut microbiome towards novel bacterial diversity and tailored functional studies.</title>
        <authorList>
            <person name="Wylensek D."/>
            <person name="Hitch T.C.A."/>
            <person name="Clavel T."/>
        </authorList>
    </citation>
    <scope>NUCLEOTIDE SEQUENCE [LARGE SCALE GENOMIC DNA]</scope>
    <source>
        <strain evidence="3 4">WCA-389-WT-23D1</strain>
    </source>
</reference>
<dbReference type="RefSeq" id="WP_154472644.1">
    <property type="nucleotide sequence ID" value="NZ_VUMD01000009.1"/>
</dbReference>
<organism evidence="3 4">
    <name type="scientific">Clostridium porci</name>
    <dbReference type="NCBI Taxonomy" id="2605778"/>
    <lineage>
        <taxon>Bacteria</taxon>
        <taxon>Bacillati</taxon>
        <taxon>Bacillota</taxon>
        <taxon>Clostridia</taxon>
        <taxon>Eubacteriales</taxon>
        <taxon>Clostridiaceae</taxon>
        <taxon>Clostridium</taxon>
    </lineage>
</organism>
<evidence type="ECO:0000313" key="4">
    <source>
        <dbReference type="Proteomes" id="UP000429958"/>
    </source>
</evidence>
<name>A0A7X2TDJ8_9CLOT</name>
<evidence type="ECO:0000259" key="2">
    <source>
        <dbReference type="SMART" id="SM00758"/>
    </source>
</evidence>
<dbReference type="Pfam" id="PF03495">
    <property type="entry name" value="Binary_toxB"/>
    <property type="match status" value="1"/>
</dbReference>
<dbReference type="InterPro" id="IPR011658">
    <property type="entry name" value="PA14_dom"/>
</dbReference>
<keyword evidence="4" id="KW-1185">Reference proteome</keyword>
<dbReference type="Proteomes" id="UP000429958">
    <property type="component" value="Unassembled WGS sequence"/>
</dbReference>
<keyword evidence="1" id="KW-0732">Signal</keyword>
<feature type="signal peptide" evidence="1">
    <location>
        <begin position="1"/>
        <end position="30"/>
    </location>
</feature>
<protein>
    <submittedName>
        <fullName evidence="3">Iota toxin protein Ib</fullName>
    </submittedName>
</protein>
<dbReference type="Pfam" id="PF17475">
    <property type="entry name" value="Binary_toxB_2"/>
    <property type="match status" value="1"/>
</dbReference>
<dbReference type="InterPro" id="IPR035331">
    <property type="entry name" value="Binary_toxB_3"/>
</dbReference>
<comment type="caution">
    <text evidence="3">The sequence shown here is derived from an EMBL/GenBank/DDBJ whole genome shotgun (WGS) entry which is preliminary data.</text>
</comment>
<feature type="chain" id="PRO_5030597073" evidence="1">
    <location>
        <begin position="31"/>
        <end position="882"/>
    </location>
</feature>
<proteinExistence type="predicted"/>
<dbReference type="SUPFAM" id="SSF56988">
    <property type="entry name" value="Anthrax protective antigen"/>
    <property type="match status" value="1"/>
</dbReference>
<feature type="domain" description="PA14" evidence="2">
    <location>
        <begin position="54"/>
        <end position="185"/>
    </location>
</feature>
<gene>
    <name evidence="3" type="ORF">FYJ39_11640</name>
</gene>
<dbReference type="InterPro" id="IPR037149">
    <property type="entry name" value="PA_heptamer_dom_sf"/>
</dbReference>